<sequence length="143" mass="16868">MQLKCSQLTVDWHQQCFFLIQDISFTRLIHSESLTTERILLQNAIGTVDMLHNRASLLQINSFSIHFPFESTFNEVLEKVVNIRKWLRRLHRTGGDMTSTFLSHVPTHLILEDVWTDLSIKINEFELTIIDDLFEVKLFQNYC</sequence>
<evidence type="ECO:0000313" key="2">
    <source>
        <dbReference type="Proteomes" id="UP000676336"/>
    </source>
</evidence>
<accession>A0A8S3ID40</accession>
<organism evidence="1 2">
    <name type="scientific">Rotaria magnacalcarata</name>
    <dbReference type="NCBI Taxonomy" id="392030"/>
    <lineage>
        <taxon>Eukaryota</taxon>
        <taxon>Metazoa</taxon>
        <taxon>Spiralia</taxon>
        <taxon>Gnathifera</taxon>
        <taxon>Rotifera</taxon>
        <taxon>Eurotatoria</taxon>
        <taxon>Bdelloidea</taxon>
        <taxon>Philodinida</taxon>
        <taxon>Philodinidae</taxon>
        <taxon>Rotaria</taxon>
    </lineage>
</organism>
<evidence type="ECO:0000313" key="1">
    <source>
        <dbReference type="EMBL" id="CAF5196066.1"/>
    </source>
</evidence>
<dbReference type="Pfam" id="PF10344">
    <property type="entry name" value="Hobbit"/>
    <property type="match status" value="1"/>
</dbReference>
<dbReference type="Proteomes" id="UP000676336">
    <property type="component" value="Unassembled WGS sequence"/>
</dbReference>
<protein>
    <submittedName>
        <fullName evidence="1">Uncharacterized protein</fullName>
    </submittedName>
</protein>
<dbReference type="EMBL" id="CAJOBI010329239">
    <property type="protein sequence ID" value="CAF5196066.1"/>
    <property type="molecule type" value="Genomic_DNA"/>
</dbReference>
<gene>
    <name evidence="1" type="ORF">SMN809_LOCUS74023</name>
</gene>
<reference evidence="1" key="1">
    <citation type="submission" date="2021-02" db="EMBL/GenBank/DDBJ databases">
        <authorList>
            <person name="Nowell W R."/>
        </authorList>
    </citation>
    <scope>NUCLEOTIDE SEQUENCE</scope>
</reference>
<proteinExistence type="predicted"/>
<comment type="caution">
    <text evidence="1">The sequence shown here is derived from an EMBL/GenBank/DDBJ whole genome shotgun (WGS) entry which is preliminary data.</text>
</comment>
<name>A0A8S3ID40_9BILA</name>
<dbReference type="InterPro" id="IPR045167">
    <property type="entry name" value="Hobbit"/>
</dbReference>
<feature type="non-terminal residue" evidence="1">
    <location>
        <position position="1"/>
    </location>
</feature>
<dbReference type="AlphaFoldDB" id="A0A8S3ID40"/>